<feature type="compositionally biased region" description="Gly residues" evidence="6">
    <location>
        <begin position="1052"/>
        <end position="1063"/>
    </location>
</feature>
<keyword evidence="4" id="KW-0967">Endosome</keyword>
<dbReference type="InterPro" id="IPR025304">
    <property type="entry name" value="ALIX_V_dom"/>
</dbReference>
<comment type="subcellular location">
    <subcellularLocation>
        <location evidence="2">Cytoplasm</location>
    </subcellularLocation>
    <subcellularLocation>
        <location evidence="1">Endosome</location>
    </subcellularLocation>
</comment>
<dbReference type="InterPro" id="IPR004328">
    <property type="entry name" value="BRO1_dom"/>
</dbReference>
<feature type="compositionally biased region" description="Low complexity" evidence="6">
    <location>
        <begin position="935"/>
        <end position="965"/>
    </location>
</feature>
<dbReference type="PROSITE" id="PS51180">
    <property type="entry name" value="BRO1"/>
    <property type="match status" value="1"/>
</dbReference>
<reference evidence="9" key="1">
    <citation type="journal article" date="2014" name="Proc. Natl. Acad. Sci. U.S.A.">
        <title>Extensive sampling of basidiomycete genomes demonstrates inadequacy of the white-rot/brown-rot paradigm for wood decay fungi.</title>
        <authorList>
            <person name="Riley R."/>
            <person name="Salamov A.A."/>
            <person name="Brown D.W."/>
            <person name="Nagy L.G."/>
            <person name="Floudas D."/>
            <person name="Held B.W."/>
            <person name="Levasseur A."/>
            <person name="Lombard V."/>
            <person name="Morin E."/>
            <person name="Otillar R."/>
            <person name="Lindquist E.A."/>
            <person name="Sun H."/>
            <person name="LaButti K.M."/>
            <person name="Schmutz J."/>
            <person name="Jabbour D."/>
            <person name="Luo H."/>
            <person name="Baker S.E."/>
            <person name="Pisabarro A.G."/>
            <person name="Walton J.D."/>
            <person name="Blanchette R.A."/>
            <person name="Henrissat B."/>
            <person name="Martin F."/>
            <person name="Cullen D."/>
            <person name="Hibbett D.S."/>
            <person name="Grigoriev I.V."/>
        </authorList>
    </citation>
    <scope>NUCLEOTIDE SEQUENCE [LARGE SCALE GENOMIC DNA]</scope>
    <source>
        <strain evidence="9">FD-172 SS1</strain>
    </source>
</reference>
<evidence type="ECO:0000256" key="3">
    <source>
        <dbReference type="ARBA" id="ARBA00022490"/>
    </source>
</evidence>
<dbReference type="EMBL" id="KL198150">
    <property type="protein sequence ID" value="KDQ06193.1"/>
    <property type="molecule type" value="Genomic_DNA"/>
</dbReference>
<dbReference type="AlphaFoldDB" id="A0A067LSG5"/>
<gene>
    <name evidence="8" type="ORF">BOTBODRAFT_71084</name>
</gene>
<dbReference type="Pfam" id="PF03097">
    <property type="entry name" value="BRO1"/>
    <property type="match status" value="1"/>
</dbReference>
<feature type="compositionally biased region" description="Pro residues" evidence="6">
    <location>
        <begin position="767"/>
        <end position="787"/>
    </location>
</feature>
<feature type="compositionally biased region" description="Pro residues" evidence="6">
    <location>
        <begin position="973"/>
        <end position="992"/>
    </location>
</feature>
<dbReference type="Pfam" id="PF13949">
    <property type="entry name" value="ALIX_LYPXL_bnd"/>
    <property type="match status" value="1"/>
</dbReference>
<evidence type="ECO:0000259" key="7">
    <source>
        <dbReference type="PROSITE" id="PS51180"/>
    </source>
</evidence>
<feature type="compositionally biased region" description="Low complexity" evidence="6">
    <location>
        <begin position="1020"/>
        <end position="1039"/>
    </location>
</feature>
<dbReference type="SMART" id="SM01041">
    <property type="entry name" value="BRO1"/>
    <property type="match status" value="1"/>
</dbReference>
<feature type="compositionally biased region" description="Pro residues" evidence="6">
    <location>
        <begin position="817"/>
        <end position="827"/>
    </location>
</feature>
<evidence type="ECO:0000313" key="8">
    <source>
        <dbReference type="EMBL" id="KDQ06193.1"/>
    </source>
</evidence>
<feature type="compositionally biased region" description="Polar residues" evidence="6">
    <location>
        <begin position="743"/>
        <end position="764"/>
    </location>
</feature>
<keyword evidence="3" id="KW-0963">Cytoplasm</keyword>
<proteinExistence type="predicted"/>
<feature type="region of interest" description="Disordered" evidence="6">
    <location>
        <begin position="743"/>
        <end position="1063"/>
    </location>
</feature>
<feature type="domain" description="BRO1" evidence="7">
    <location>
        <begin position="6"/>
        <end position="406"/>
    </location>
</feature>
<dbReference type="STRING" id="930990.A0A067LSG5"/>
<dbReference type="GO" id="GO:0005768">
    <property type="term" value="C:endosome"/>
    <property type="evidence" value="ECO:0007669"/>
    <property type="project" value="UniProtKB-SubCell"/>
</dbReference>
<feature type="compositionally biased region" description="Pro residues" evidence="6">
    <location>
        <begin position="836"/>
        <end position="868"/>
    </location>
</feature>
<dbReference type="Gene3D" id="1.25.40.280">
    <property type="entry name" value="alix/aip1 like domains"/>
    <property type="match status" value="1"/>
</dbReference>
<dbReference type="Proteomes" id="UP000027195">
    <property type="component" value="Unassembled WGS sequence"/>
</dbReference>
<dbReference type="CDD" id="cd09242">
    <property type="entry name" value="BRO1_ScBro1_like"/>
    <property type="match status" value="1"/>
</dbReference>
<feature type="compositionally biased region" description="Pro residues" evidence="6">
    <location>
        <begin position="876"/>
        <end position="890"/>
    </location>
</feature>
<feature type="compositionally biased region" description="Low complexity" evidence="6">
    <location>
        <begin position="801"/>
        <end position="811"/>
    </location>
</feature>
<dbReference type="FunCoup" id="A0A067LSG5">
    <property type="interactions" value="357"/>
</dbReference>
<organism evidence="8 9">
    <name type="scientific">Botryobasidium botryosum (strain FD-172 SS1)</name>
    <dbReference type="NCBI Taxonomy" id="930990"/>
    <lineage>
        <taxon>Eukaryota</taxon>
        <taxon>Fungi</taxon>
        <taxon>Dikarya</taxon>
        <taxon>Basidiomycota</taxon>
        <taxon>Agaricomycotina</taxon>
        <taxon>Agaricomycetes</taxon>
        <taxon>Cantharellales</taxon>
        <taxon>Botryobasidiaceae</taxon>
        <taxon>Botryobasidium</taxon>
    </lineage>
</organism>
<dbReference type="Gene3D" id="1.20.120.560">
    <property type="entry name" value="alix/aip1 in complex with the ypdl late domain"/>
    <property type="match status" value="1"/>
</dbReference>
<dbReference type="GO" id="GO:0043328">
    <property type="term" value="P:protein transport to vacuole involved in ubiquitin-dependent protein catabolic process via the multivesicular body sorting pathway"/>
    <property type="evidence" value="ECO:0007669"/>
    <property type="project" value="TreeGrafter"/>
</dbReference>
<feature type="compositionally biased region" description="Low complexity" evidence="6">
    <location>
        <begin position="993"/>
        <end position="1004"/>
    </location>
</feature>
<evidence type="ECO:0000256" key="2">
    <source>
        <dbReference type="ARBA" id="ARBA00004496"/>
    </source>
</evidence>
<dbReference type="InParanoid" id="A0A067LSG5"/>
<accession>A0A067LSG5</accession>
<keyword evidence="9" id="KW-1185">Reference proteome</keyword>
<evidence type="ECO:0000256" key="1">
    <source>
        <dbReference type="ARBA" id="ARBA00004177"/>
    </source>
</evidence>
<evidence type="ECO:0000256" key="4">
    <source>
        <dbReference type="ARBA" id="ARBA00022753"/>
    </source>
</evidence>
<dbReference type="PANTHER" id="PTHR23030:SF30">
    <property type="entry name" value="TYROSINE-PROTEIN PHOSPHATASE NON-RECEPTOR TYPE 23"/>
    <property type="match status" value="1"/>
</dbReference>
<sequence>MSQQSPMISIPKKKTDEVDWTTPIRSIIAGSYGESPDNYAAECASLQRCRQDAVRGAGSDVTARDLLYKYFGQLELLELRFSEIRVTFPWYDAFTFKLTTQTSVAFEKASVIFQIAATHSALALSQNRSDPEGLKRAFHYFRTSAGMLTYINDNFLHAPSTDLSREVVKFLVGLMLAQASEVFFEKLIEERKGSALVAKVAAQAAFLYSGINEDVKEFQGKGIFDRNWVLLIGIKVKYFQSLSQYHRALADAAAGQHGDALTRFTVAETLAKEAQRLAASFGPSFVLTQSPNLPADTGTAIQEITKSHLTVCSEKRTEAKRDNDLIYNAVLPSEATLPVIDKLAVATPIPIQDVYGAPDVQRVIGPDLFARLIPLSVHESASVYSEEKAKLARAEVEKAEAADGALRAGLNSLGLPGGLSKWKELVAGEESVELPREIEGLVEDVESGDGVPGVEKMRAELEKYKSAVGAELDAIKRELDAESLECEAMRVKYEHLWTQQPSAALTRSFRQDLKSHGDAFNSASSSDSQISALWASVMPDLTLLLSGTDALERFFAEQVIHGTGRAQEPSLLDFEQTEDEQGGILKEIGRRVTEIDERIGKLNKIKRERNEVLKDLKEKIQSDDVSHLLLLNRRTPTVEPSLFAQELEKFRPYQTRLAATIHHQEATLEEVVVSWKKLQSGKGKSLVKKAEGRDKRRTECIGRLLRAKEGWFEVREALRKGIKFYRELSETASSLHREVSRFVTTRGTERQSLVSQAETSQRLSATPAPPPKLPAKEPPQMPPPPPRGSGLESSFGGLNISSPSPASPWSAQRTNAPPLPPPPPSAPMSPAQTRPQYPPTPPAMAPSYPPPPPQQHRMSLPPPPPPPQTGYGGSPSPNPPTQSYYPPPPASQNQAYPTSPPPATDPYADLFNLPGLSSHFSTAQPTPPPPPPPQQQTWQSQPQRHSSYPAPPAQQQQQQSYHSPQGYNYGQSPAPPPPPPPQQSPYPPPPPQHQNSYSQQQQYSNTGPYPPPPPPHGQQHHQYQQQQQQPYQNYQQQQQQPPPPPPQQYGQYGPGQGGYGYGR</sequence>
<protein>
    <recommendedName>
        <fullName evidence="5">BRO domain-containing protein 1</fullName>
    </recommendedName>
</protein>
<dbReference type="HOGENOM" id="CLU_003661_0_0_1"/>
<name>A0A067LSG5_BOTB1</name>
<evidence type="ECO:0000256" key="6">
    <source>
        <dbReference type="SAM" id="MobiDB-lite"/>
    </source>
</evidence>
<dbReference type="PANTHER" id="PTHR23030">
    <property type="entry name" value="PCD6 INTERACTING PROTEIN-RELATED"/>
    <property type="match status" value="1"/>
</dbReference>
<dbReference type="OrthoDB" id="2141925at2759"/>
<dbReference type="Gene3D" id="1.20.140.50">
    <property type="entry name" value="alix/aip1 like domains"/>
    <property type="match status" value="1"/>
</dbReference>
<evidence type="ECO:0000313" key="9">
    <source>
        <dbReference type="Proteomes" id="UP000027195"/>
    </source>
</evidence>
<dbReference type="InterPro" id="IPR038499">
    <property type="entry name" value="BRO1_sf"/>
</dbReference>
<evidence type="ECO:0000256" key="5">
    <source>
        <dbReference type="ARBA" id="ARBA00041284"/>
    </source>
</evidence>
<feature type="compositionally biased region" description="Pro residues" evidence="6">
    <location>
        <begin position="925"/>
        <end position="934"/>
    </location>
</feature>